<comment type="subcellular location">
    <subcellularLocation>
        <location evidence="1">Membrane</location>
        <topology evidence="1">Multi-pass membrane protein</topology>
    </subcellularLocation>
</comment>
<feature type="transmembrane region" description="Helical" evidence="7">
    <location>
        <begin position="135"/>
        <end position="152"/>
    </location>
</feature>
<dbReference type="InterPro" id="IPR036259">
    <property type="entry name" value="MFS_trans_sf"/>
</dbReference>
<evidence type="ECO:0000256" key="6">
    <source>
        <dbReference type="SAM" id="MobiDB-lite"/>
    </source>
</evidence>
<protein>
    <submittedName>
        <fullName evidence="9">Major facilitator superfamily domain-containing protein</fullName>
    </submittedName>
</protein>
<feature type="transmembrane region" description="Helical" evidence="7">
    <location>
        <begin position="293"/>
        <end position="311"/>
    </location>
</feature>
<evidence type="ECO:0000259" key="8">
    <source>
        <dbReference type="PROSITE" id="PS50850"/>
    </source>
</evidence>
<evidence type="ECO:0000313" key="9">
    <source>
        <dbReference type="EMBL" id="KAK4031557.1"/>
    </source>
</evidence>
<feature type="transmembrane region" description="Helical" evidence="7">
    <location>
        <begin position="106"/>
        <end position="123"/>
    </location>
</feature>
<dbReference type="EMBL" id="MU854763">
    <property type="protein sequence ID" value="KAK4031557.1"/>
    <property type="molecule type" value="Genomic_DNA"/>
</dbReference>
<keyword evidence="3 7" id="KW-0812">Transmembrane</keyword>
<sequence length="386" mass="42063">MSDDMERAATLVSSDPANQEQPPASKPLYSVFSSSEKRMMTALAGFAMLFSPLTANIYFPAMNQLETDLGASVQLINLTITSYLVLQAVASALFGDLADVVGRRPAFLAMFAVYTAANLGLALQRSFPALLTLRMVQSLGASATAAVSYGLVADLVTAGERGGVIGVTMIATNLGPTLAPLIGGAILGGSGSWQWIFWFLLVCGAFELLLLLLLLSETARSIVGNGRIRPPVWRRPLLSRRIPNPLRSPRVMFYKDSSLILLIRGVFYMIYYCLQASIALMFRQHYPQFSDTVIGACYPSIGCGVVVGGYLNGRLLNRNYAVTAEEIDHVGVDKNDNDLNRFPIERARLRSMTYLQLLHLGPMVGYGWVMQKDVVSCKIMDEALGI</sequence>
<evidence type="ECO:0000256" key="4">
    <source>
        <dbReference type="ARBA" id="ARBA00022989"/>
    </source>
</evidence>
<feature type="transmembrane region" description="Helical" evidence="7">
    <location>
        <begin position="259"/>
        <end position="281"/>
    </location>
</feature>
<dbReference type="AlphaFoldDB" id="A0AAN6SLC3"/>
<evidence type="ECO:0000256" key="7">
    <source>
        <dbReference type="SAM" id="Phobius"/>
    </source>
</evidence>
<feature type="transmembrane region" description="Helical" evidence="7">
    <location>
        <begin position="164"/>
        <end position="189"/>
    </location>
</feature>
<name>A0AAN6SLC3_9PEZI</name>
<proteinExistence type="predicted"/>
<feature type="compositionally biased region" description="Polar residues" evidence="6">
    <location>
        <begin position="11"/>
        <end position="22"/>
    </location>
</feature>
<dbReference type="GO" id="GO:0022857">
    <property type="term" value="F:transmembrane transporter activity"/>
    <property type="evidence" value="ECO:0007669"/>
    <property type="project" value="InterPro"/>
</dbReference>
<dbReference type="Gene3D" id="1.20.1720.10">
    <property type="entry name" value="Multidrug resistance protein D"/>
    <property type="match status" value="1"/>
</dbReference>
<dbReference type="SUPFAM" id="SSF103473">
    <property type="entry name" value="MFS general substrate transporter"/>
    <property type="match status" value="1"/>
</dbReference>
<evidence type="ECO:0000256" key="2">
    <source>
        <dbReference type="ARBA" id="ARBA00022448"/>
    </source>
</evidence>
<feature type="domain" description="Major facilitator superfamily (MFS) profile" evidence="8">
    <location>
        <begin position="40"/>
        <end position="386"/>
    </location>
</feature>
<accession>A0AAN6SLC3</accession>
<feature type="transmembrane region" description="Helical" evidence="7">
    <location>
        <begin position="71"/>
        <end position="94"/>
    </location>
</feature>
<reference evidence="10" key="1">
    <citation type="journal article" date="2023" name="Mol. Phylogenet. Evol.">
        <title>Genome-scale phylogeny and comparative genomics of the fungal order Sordariales.</title>
        <authorList>
            <person name="Hensen N."/>
            <person name="Bonometti L."/>
            <person name="Westerberg I."/>
            <person name="Brannstrom I.O."/>
            <person name="Guillou S."/>
            <person name="Cros-Aarteil S."/>
            <person name="Calhoun S."/>
            <person name="Haridas S."/>
            <person name="Kuo A."/>
            <person name="Mondo S."/>
            <person name="Pangilinan J."/>
            <person name="Riley R."/>
            <person name="LaButti K."/>
            <person name="Andreopoulos B."/>
            <person name="Lipzen A."/>
            <person name="Chen C."/>
            <person name="Yan M."/>
            <person name="Daum C."/>
            <person name="Ng V."/>
            <person name="Clum A."/>
            <person name="Steindorff A."/>
            <person name="Ohm R.A."/>
            <person name="Martin F."/>
            <person name="Silar P."/>
            <person name="Natvig D.O."/>
            <person name="Lalanne C."/>
            <person name="Gautier V."/>
            <person name="Ament-Velasquez S.L."/>
            <person name="Kruys A."/>
            <person name="Hutchinson M.I."/>
            <person name="Powell A.J."/>
            <person name="Barry K."/>
            <person name="Miller A.N."/>
            <person name="Grigoriev I.V."/>
            <person name="Debuchy R."/>
            <person name="Gladieux P."/>
            <person name="Hiltunen Thoren M."/>
            <person name="Johannesson H."/>
        </authorList>
    </citation>
    <scope>NUCLEOTIDE SEQUENCE [LARGE SCALE GENOMIC DNA]</scope>
    <source>
        <strain evidence="10">CBS 284.82</strain>
    </source>
</reference>
<dbReference type="Pfam" id="PF07690">
    <property type="entry name" value="MFS_1"/>
    <property type="match status" value="1"/>
</dbReference>
<evidence type="ECO:0000256" key="3">
    <source>
        <dbReference type="ARBA" id="ARBA00022692"/>
    </source>
</evidence>
<feature type="region of interest" description="Disordered" evidence="6">
    <location>
        <begin position="1"/>
        <end position="26"/>
    </location>
</feature>
<evidence type="ECO:0000256" key="1">
    <source>
        <dbReference type="ARBA" id="ARBA00004141"/>
    </source>
</evidence>
<keyword evidence="4 7" id="KW-1133">Transmembrane helix</keyword>
<keyword evidence="10" id="KW-1185">Reference proteome</keyword>
<organism evidence="9 10">
    <name type="scientific">Parachaetomium inaequale</name>
    <dbReference type="NCBI Taxonomy" id="2588326"/>
    <lineage>
        <taxon>Eukaryota</taxon>
        <taxon>Fungi</taxon>
        <taxon>Dikarya</taxon>
        <taxon>Ascomycota</taxon>
        <taxon>Pezizomycotina</taxon>
        <taxon>Sordariomycetes</taxon>
        <taxon>Sordariomycetidae</taxon>
        <taxon>Sordariales</taxon>
        <taxon>Chaetomiaceae</taxon>
        <taxon>Parachaetomium</taxon>
    </lineage>
</organism>
<dbReference type="PANTHER" id="PTHR23502">
    <property type="entry name" value="MAJOR FACILITATOR SUPERFAMILY"/>
    <property type="match status" value="1"/>
</dbReference>
<keyword evidence="2" id="KW-0813">Transport</keyword>
<dbReference type="PROSITE" id="PS50850">
    <property type="entry name" value="MFS"/>
    <property type="match status" value="1"/>
</dbReference>
<dbReference type="InterPro" id="IPR020846">
    <property type="entry name" value="MFS_dom"/>
</dbReference>
<dbReference type="Proteomes" id="UP001303115">
    <property type="component" value="Unassembled WGS sequence"/>
</dbReference>
<feature type="transmembrane region" description="Helical" evidence="7">
    <location>
        <begin position="195"/>
        <end position="215"/>
    </location>
</feature>
<comment type="caution">
    <text evidence="9">The sequence shown here is derived from an EMBL/GenBank/DDBJ whole genome shotgun (WGS) entry which is preliminary data.</text>
</comment>
<evidence type="ECO:0000313" key="10">
    <source>
        <dbReference type="Proteomes" id="UP001303115"/>
    </source>
</evidence>
<dbReference type="GO" id="GO:0005886">
    <property type="term" value="C:plasma membrane"/>
    <property type="evidence" value="ECO:0007669"/>
    <property type="project" value="TreeGrafter"/>
</dbReference>
<dbReference type="PANTHER" id="PTHR23502:SF51">
    <property type="entry name" value="QUINIDINE RESISTANCE PROTEIN 1-RELATED"/>
    <property type="match status" value="1"/>
</dbReference>
<gene>
    <name evidence="9" type="ORF">C8A01DRAFT_51402</name>
</gene>
<dbReference type="InterPro" id="IPR011701">
    <property type="entry name" value="MFS"/>
</dbReference>
<evidence type="ECO:0000256" key="5">
    <source>
        <dbReference type="ARBA" id="ARBA00023136"/>
    </source>
</evidence>
<keyword evidence="5 7" id="KW-0472">Membrane</keyword>
<feature type="transmembrane region" description="Helical" evidence="7">
    <location>
        <begin position="39"/>
        <end position="59"/>
    </location>
</feature>